<dbReference type="OrthoDB" id="3261041at2"/>
<keyword evidence="1" id="KW-0812">Transmembrane</keyword>
<feature type="transmembrane region" description="Helical" evidence="1">
    <location>
        <begin position="488"/>
        <end position="512"/>
    </location>
</feature>
<dbReference type="EMBL" id="AKFS01000201">
    <property type="protein sequence ID" value="EJF43220.1"/>
    <property type="molecule type" value="Genomic_DNA"/>
</dbReference>
<feature type="transmembrane region" description="Helical" evidence="1">
    <location>
        <begin position="103"/>
        <end position="128"/>
    </location>
</feature>
<feature type="transmembrane region" description="Helical" evidence="1">
    <location>
        <begin position="175"/>
        <end position="197"/>
    </location>
</feature>
<dbReference type="AlphaFoldDB" id="J1HC01"/>
<feature type="transmembrane region" description="Helical" evidence="1">
    <location>
        <begin position="134"/>
        <end position="155"/>
    </location>
</feature>
<keyword evidence="1" id="KW-0472">Membrane</keyword>
<dbReference type="RefSeq" id="WP_005870732.1">
    <property type="nucleotide sequence ID" value="NZ_AKFS01000201.1"/>
</dbReference>
<name>J1HC01_9ACTO</name>
<keyword evidence="1" id="KW-1133">Transmembrane helix</keyword>
<evidence type="ECO:0000256" key="1">
    <source>
        <dbReference type="SAM" id="Phobius"/>
    </source>
</evidence>
<dbReference type="Proteomes" id="UP000004578">
    <property type="component" value="Unassembled WGS sequence"/>
</dbReference>
<keyword evidence="3" id="KW-1185">Reference proteome</keyword>
<feature type="transmembrane region" description="Helical" evidence="1">
    <location>
        <begin position="518"/>
        <end position="541"/>
    </location>
</feature>
<feature type="transmembrane region" description="Helical" evidence="1">
    <location>
        <begin position="441"/>
        <end position="467"/>
    </location>
</feature>
<organism evidence="2 3">
    <name type="scientific">Schaalia georgiae F0490</name>
    <dbReference type="NCBI Taxonomy" id="1125717"/>
    <lineage>
        <taxon>Bacteria</taxon>
        <taxon>Bacillati</taxon>
        <taxon>Actinomycetota</taxon>
        <taxon>Actinomycetes</taxon>
        <taxon>Actinomycetales</taxon>
        <taxon>Actinomycetaceae</taxon>
        <taxon>Schaalia</taxon>
    </lineage>
</organism>
<proteinExistence type="predicted"/>
<feature type="transmembrane region" description="Helical" evidence="1">
    <location>
        <begin position="338"/>
        <end position="355"/>
    </location>
</feature>
<comment type="caution">
    <text evidence="2">The sequence shown here is derived from an EMBL/GenBank/DDBJ whole genome shotgun (WGS) entry which is preliminary data.</text>
</comment>
<feature type="transmembrane region" description="Helical" evidence="1">
    <location>
        <begin position="370"/>
        <end position="389"/>
    </location>
</feature>
<evidence type="ECO:0000313" key="2">
    <source>
        <dbReference type="EMBL" id="EJF43220.1"/>
    </source>
</evidence>
<gene>
    <name evidence="2" type="ORF">HMPREF1317_1269</name>
</gene>
<sequence>MVGQLIRLKAKMVWNTLVRQTVVLVLSIIGILYFGGMGVFAYVGLTFSAQTAIAPSLSFYLTLIGPVVFIGWVLLPVLFGALDNTLAPDRLSPYVGPTRRLGVGLVAAGGVGFGGALSVLVLLMPAWFNAWRGVPLHALGSLAAALTTLALSLIWGRAVATWFAVRINSAGRRDLVAIIGTMSFFVIVTPMGVWISYLSRNFSEATMNWSTDVALWSPFGAPFGFVESLAAARYAEAGARLVIVIATAVAGWMLWMRVLQPVMSGSAQPIAPEAQRAIEEGRHLVDESKAAAERDQRVNEARGAGLPGTGPFLALGMGPRSATLAARTLHYWFRDPRIMMNLPLMLIFPLMAYLFKTQLPPEAGGFNATLFLYLVPITTGLVVGALMQYDSTGAWIVISSGMKGREERLGRLAGSLPVLIIQVASYLVYDLVARSDAYSFVFHQVMGLVLFSGAAATTLSFGAWWVYPVQPPGASPLSTKGTGSFLTTMLIQLGSFLGTAVVQAPSFVLIVLGELGTVPVAVSMAFSLVWSVVVLAAGVVIGGKVWDRHAVDALTTIRSWPGH</sequence>
<evidence type="ECO:0008006" key="4">
    <source>
        <dbReference type="Google" id="ProtNLM"/>
    </source>
</evidence>
<accession>J1HC01</accession>
<feature type="transmembrane region" description="Helical" evidence="1">
    <location>
        <begin position="409"/>
        <end position="429"/>
    </location>
</feature>
<feature type="transmembrane region" description="Helical" evidence="1">
    <location>
        <begin position="237"/>
        <end position="255"/>
    </location>
</feature>
<protein>
    <recommendedName>
        <fullName evidence="4">ABC-2 type transport system permease protein</fullName>
    </recommendedName>
</protein>
<feature type="transmembrane region" description="Helical" evidence="1">
    <location>
        <begin position="21"/>
        <end position="45"/>
    </location>
</feature>
<dbReference type="PATRIC" id="fig|1125717.3.peg.1280"/>
<feature type="transmembrane region" description="Helical" evidence="1">
    <location>
        <begin position="57"/>
        <end position="82"/>
    </location>
</feature>
<reference evidence="2 3" key="1">
    <citation type="submission" date="2012-05" db="EMBL/GenBank/DDBJ databases">
        <authorList>
            <person name="Harkins D.M."/>
            <person name="Madupu R."/>
            <person name="Durkin A.S."/>
            <person name="Torralba M."/>
            <person name="Methe B."/>
            <person name="Sutton G.G."/>
            <person name="Nelson K.E."/>
        </authorList>
    </citation>
    <scope>NUCLEOTIDE SEQUENCE [LARGE SCALE GENOMIC DNA]</scope>
    <source>
        <strain evidence="2 3">F0490</strain>
    </source>
</reference>
<evidence type="ECO:0000313" key="3">
    <source>
        <dbReference type="Proteomes" id="UP000004578"/>
    </source>
</evidence>